<accession>A0ABN1L5N7</accession>
<evidence type="ECO:0000313" key="1">
    <source>
        <dbReference type="EMBL" id="GAA0815211.1"/>
    </source>
</evidence>
<gene>
    <name evidence="1" type="ORF">GCM10009111_13180</name>
</gene>
<name>A0ABN1L5N7_9GAMM</name>
<dbReference type="EMBL" id="BAAAFA010000004">
    <property type="protein sequence ID" value="GAA0815211.1"/>
    <property type="molecule type" value="Genomic_DNA"/>
</dbReference>
<dbReference type="RefSeq" id="WP_343816475.1">
    <property type="nucleotide sequence ID" value="NZ_BAAAFA010000004.1"/>
</dbReference>
<reference evidence="1 2" key="1">
    <citation type="journal article" date="2019" name="Int. J. Syst. Evol. Microbiol.">
        <title>The Global Catalogue of Microorganisms (GCM) 10K type strain sequencing project: providing services to taxonomists for standard genome sequencing and annotation.</title>
        <authorList>
            <consortium name="The Broad Institute Genomics Platform"/>
            <consortium name="The Broad Institute Genome Sequencing Center for Infectious Disease"/>
            <person name="Wu L."/>
            <person name="Ma J."/>
        </authorList>
    </citation>
    <scope>NUCLEOTIDE SEQUENCE [LARGE SCALE GENOMIC DNA]</scope>
    <source>
        <strain evidence="1 2">JCM 15608</strain>
    </source>
</reference>
<evidence type="ECO:0000313" key="2">
    <source>
        <dbReference type="Proteomes" id="UP001500021"/>
    </source>
</evidence>
<comment type="caution">
    <text evidence="1">The sequence shown here is derived from an EMBL/GenBank/DDBJ whole genome shotgun (WGS) entry which is preliminary data.</text>
</comment>
<protein>
    <submittedName>
        <fullName evidence="1">Uncharacterized protein</fullName>
    </submittedName>
</protein>
<organism evidence="1 2">
    <name type="scientific">Colwellia asteriadis</name>
    <dbReference type="NCBI Taxonomy" id="517723"/>
    <lineage>
        <taxon>Bacteria</taxon>
        <taxon>Pseudomonadati</taxon>
        <taxon>Pseudomonadota</taxon>
        <taxon>Gammaproteobacteria</taxon>
        <taxon>Alteromonadales</taxon>
        <taxon>Colwelliaceae</taxon>
        <taxon>Colwellia</taxon>
    </lineage>
</organism>
<keyword evidence="2" id="KW-1185">Reference proteome</keyword>
<dbReference type="Proteomes" id="UP001500021">
    <property type="component" value="Unassembled WGS sequence"/>
</dbReference>
<sequence length="164" mass="18629">MRNVAIAVLVFFGLIWLFFSYIYVPNNTDASLEKNDVIAVKEVKKHVVDVADIKNLALLLNVEYLEEKEQVEQEQLPSTFDVIIELVVIYTSENNHKLRISTEARNEKKQFDMIVGDKLYDYTLSAINPNSAKLDNGIQEVTLSMFKTATISVTDLPKEVSDSL</sequence>
<proteinExistence type="predicted"/>